<reference evidence="2 3" key="1">
    <citation type="submission" date="2019-08" db="EMBL/GenBank/DDBJ databases">
        <title>The genome of the soybean aphid Biotype 1, its phylome, world population structure and adaptation to the North American continent.</title>
        <authorList>
            <person name="Giordano R."/>
            <person name="Donthu R.K."/>
            <person name="Hernandez A.G."/>
            <person name="Wright C.L."/>
            <person name="Zimin A.V."/>
        </authorList>
    </citation>
    <scope>NUCLEOTIDE SEQUENCE [LARGE SCALE GENOMIC DNA]</scope>
    <source>
        <tissue evidence="2">Whole aphids</tissue>
    </source>
</reference>
<evidence type="ECO:0000313" key="3">
    <source>
        <dbReference type="Proteomes" id="UP000475862"/>
    </source>
</evidence>
<keyword evidence="1" id="KW-0812">Transmembrane</keyword>
<keyword evidence="1" id="KW-0472">Membrane</keyword>
<dbReference type="EMBL" id="VYZN01000048">
    <property type="protein sequence ID" value="KAE9528739.1"/>
    <property type="molecule type" value="Genomic_DNA"/>
</dbReference>
<keyword evidence="3" id="KW-1185">Reference proteome</keyword>
<protein>
    <submittedName>
        <fullName evidence="2">Uncharacterized protein</fullName>
    </submittedName>
</protein>
<evidence type="ECO:0000256" key="1">
    <source>
        <dbReference type="SAM" id="Phobius"/>
    </source>
</evidence>
<dbReference type="Proteomes" id="UP000475862">
    <property type="component" value="Unassembled WGS sequence"/>
</dbReference>
<sequence>MRRWIYILICISIGSTPFSTIYSIYEAFIFVDSIFSFFSPFTFNFNLDSYSISHCCCTPITDPGRHIRVHAIASTAVNDQCFTMYEATKQPVLPNPAKNYNKYLREYILNQDLLLPLQCTATAPTYLAVSTSLFIVVFGKVSFDSFFSLFVRSTSQLSSIYCSQRRRKILSIESEGGVPSVKTKSVKLGNVSDSQLLIYSLISKNPYHLALYKALTHSSTETEYSDCSKHDASLIFSIGPFLLITNMGTVNNFLHCLFYNSSNLQMIKIINNRRNSKTNFNTHPIYS</sequence>
<accession>A0A6G0TA32</accession>
<comment type="caution">
    <text evidence="2">The sequence shown here is derived from an EMBL/GenBank/DDBJ whole genome shotgun (WGS) entry which is preliminary data.</text>
</comment>
<proteinExistence type="predicted"/>
<name>A0A6G0TA32_APHGL</name>
<evidence type="ECO:0000313" key="2">
    <source>
        <dbReference type="EMBL" id="KAE9528739.1"/>
    </source>
</evidence>
<keyword evidence="1" id="KW-1133">Transmembrane helix</keyword>
<organism evidence="2 3">
    <name type="scientific">Aphis glycines</name>
    <name type="common">Soybean aphid</name>
    <dbReference type="NCBI Taxonomy" id="307491"/>
    <lineage>
        <taxon>Eukaryota</taxon>
        <taxon>Metazoa</taxon>
        <taxon>Ecdysozoa</taxon>
        <taxon>Arthropoda</taxon>
        <taxon>Hexapoda</taxon>
        <taxon>Insecta</taxon>
        <taxon>Pterygota</taxon>
        <taxon>Neoptera</taxon>
        <taxon>Paraneoptera</taxon>
        <taxon>Hemiptera</taxon>
        <taxon>Sternorrhyncha</taxon>
        <taxon>Aphidomorpha</taxon>
        <taxon>Aphidoidea</taxon>
        <taxon>Aphididae</taxon>
        <taxon>Aphidini</taxon>
        <taxon>Aphis</taxon>
        <taxon>Aphis</taxon>
    </lineage>
</organism>
<dbReference type="AlphaFoldDB" id="A0A6G0TA32"/>
<gene>
    <name evidence="2" type="ORF">AGLY_012314</name>
</gene>
<feature type="transmembrane region" description="Helical" evidence="1">
    <location>
        <begin position="5"/>
        <end position="25"/>
    </location>
</feature>